<protein>
    <submittedName>
        <fullName evidence="4">DUF1758 domain-containing protein</fullName>
    </submittedName>
</protein>
<evidence type="ECO:0000313" key="2">
    <source>
        <dbReference type="Proteomes" id="UP000038040"/>
    </source>
</evidence>
<sequence>MIVESIERILRQLEAIGENLEHSSIEKLIENKLPGWILDKACRKCLKGGYIETDYKKICEMYVFIVKNHITARSVCDDRRQFNQAGHNPISERDVKLDDETAIINTITERENEILLLCKEVTVFNPENSKCCKVLVFFDIGGNSKVNVVEYLTSELHVADISSTLDVNYPLETLAFYRKKTNMLIGADYFFKFTQLEKIQ</sequence>
<reference evidence="1 3" key="2">
    <citation type="submission" date="2018-11" db="EMBL/GenBank/DDBJ databases">
        <authorList>
            <consortium name="Pathogen Informatics"/>
        </authorList>
    </citation>
    <scope>NUCLEOTIDE SEQUENCE [LARGE SCALE GENOMIC DNA]</scope>
</reference>
<dbReference type="EMBL" id="UYYG01001173">
    <property type="protein sequence ID" value="VDN58912.1"/>
    <property type="molecule type" value="Genomic_DNA"/>
</dbReference>
<proteinExistence type="predicted"/>
<keyword evidence="3" id="KW-1185">Reference proteome</keyword>
<reference evidence="4" key="1">
    <citation type="submission" date="2017-02" db="UniProtKB">
        <authorList>
            <consortium name="WormBaseParasite"/>
        </authorList>
    </citation>
    <scope>IDENTIFICATION</scope>
</reference>
<evidence type="ECO:0000313" key="4">
    <source>
        <dbReference type="WBParaSite" id="DME_0000508601-mRNA-1"/>
    </source>
</evidence>
<dbReference type="OrthoDB" id="5873802at2759"/>
<dbReference type="Proteomes" id="UP000274756">
    <property type="component" value="Unassembled WGS sequence"/>
</dbReference>
<name>A0A0N4UCS7_DRAME</name>
<organism evidence="2 4">
    <name type="scientific">Dracunculus medinensis</name>
    <name type="common">Guinea worm</name>
    <dbReference type="NCBI Taxonomy" id="318479"/>
    <lineage>
        <taxon>Eukaryota</taxon>
        <taxon>Metazoa</taxon>
        <taxon>Ecdysozoa</taxon>
        <taxon>Nematoda</taxon>
        <taxon>Chromadorea</taxon>
        <taxon>Rhabditida</taxon>
        <taxon>Spirurina</taxon>
        <taxon>Dracunculoidea</taxon>
        <taxon>Dracunculidae</taxon>
        <taxon>Dracunculus</taxon>
    </lineage>
</organism>
<gene>
    <name evidence="1" type="ORF">DME_LOCUS8885</name>
</gene>
<dbReference type="WBParaSite" id="DME_0000508601-mRNA-1">
    <property type="protein sequence ID" value="DME_0000508601-mRNA-1"/>
    <property type="gene ID" value="DME_0000508601"/>
</dbReference>
<accession>A0A0N4UCS7</accession>
<evidence type="ECO:0000313" key="3">
    <source>
        <dbReference type="Proteomes" id="UP000274756"/>
    </source>
</evidence>
<evidence type="ECO:0000313" key="1">
    <source>
        <dbReference type="EMBL" id="VDN58912.1"/>
    </source>
</evidence>
<dbReference type="Proteomes" id="UP000038040">
    <property type="component" value="Unplaced"/>
</dbReference>
<dbReference type="AlphaFoldDB" id="A0A0N4UCS7"/>